<evidence type="ECO:0000259" key="5">
    <source>
        <dbReference type="Pfam" id="PF03109"/>
    </source>
</evidence>
<keyword evidence="3" id="KW-0547">Nucleotide-binding</keyword>
<name>A0A0M2VBJ3_9GAMM</name>
<protein>
    <submittedName>
        <fullName evidence="6">Ubiquinol-cytochrome C reductase</fullName>
    </submittedName>
</protein>
<evidence type="ECO:0000256" key="2">
    <source>
        <dbReference type="ARBA" id="ARBA00022679"/>
    </source>
</evidence>
<evidence type="ECO:0000256" key="4">
    <source>
        <dbReference type="ARBA" id="ARBA00022840"/>
    </source>
</evidence>
<dbReference type="Pfam" id="PF03109">
    <property type="entry name" value="ABC1"/>
    <property type="match status" value="1"/>
</dbReference>
<dbReference type="InterPro" id="IPR051409">
    <property type="entry name" value="Atypical_kinase_ADCK"/>
</dbReference>
<feature type="domain" description="ABC1 atypical kinase-like" evidence="5">
    <location>
        <begin position="96"/>
        <end position="336"/>
    </location>
</feature>
<proteinExistence type="inferred from homology"/>
<dbReference type="AlphaFoldDB" id="A0A0M2VBJ3"/>
<dbReference type="PATRIC" id="fig|336831.14.peg.3128"/>
<organism evidence="6 7">
    <name type="scientific">Arsukibacterium ikkense</name>
    <dbReference type="NCBI Taxonomy" id="336831"/>
    <lineage>
        <taxon>Bacteria</taxon>
        <taxon>Pseudomonadati</taxon>
        <taxon>Pseudomonadota</taxon>
        <taxon>Gammaproteobacteria</taxon>
        <taxon>Chromatiales</taxon>
        <taxon>Chromatiaceae</taxon>
        <taxon>Arsukibacterium</taxon>
    </lineage>
</organism>
<dbReference type="InterPro" id="IPR011009">
    <property type="entry name" value="Kinase-like_dom_sf"/>
</dbReference>
<dbReference type="PANTHER" id="PTHR43851:SF3">
    <property type="entry name" value="COENZYME Q8"/>
    <property type="match status" value="1"/>
</dbReference>
<gene>
    <name evidence="6" type="ORF">WG68_04080</name>
</gene>
<keyword evidence="2" id="KW-0808">Transferase</keyword>
<dbReference type="GO" id="GO:0006744">
    <property type="term" value="P:ubiquinone biosynthetic process"/>
    <property type="evidence" value="ECO:0007669"/>
    <property type="project" value="TreeGrafter"/>
</dbReference>
<dbReference type="PANTHER" id="PTHR43851">
    <property type="match status" value="1"/>
</dbReference>
<dbReference type="SUPFAM" id="SSF56112">
    <property type="entry name" value="Protein kinase-like (PK-like)"/>
    <property type="match status" value="1"/>
</dbReference>
<reference evidence="6 7" key="1">
    <citation type="submission" date="2015-03" db="EMBL/GenBank/DDBJ databases">
        <title>Draft genome sequences of two protease-producing strains of Arsukibacterium isolated from two cold and alkaline environments.</title>
        <authorList>
            <person name="Lylloff J.E."/>
            <person name="Skov L.B."/>
            <person name="Jepsen M."/>
            <person name="Hallin P.F."/>
            <person name="Sorensen S.J."/>
            <person name="Stougaard P."/>
            <person name="Glaring M.A."/>
        </authorList>
    </citation>
    <scope>NUCLEOTIDE SEQUENCE [LARGE SCALE GENOMIC DNA]</scope>
    <source>
        <strain evidence="6 7">GCM72</strain>
    </source>
</reference>
<dbReference type="STRING" id="336831.WG68_04080"/>
<evidence type="ECO:0000313" key="6">
    <source>
        <dbReference type="EMBL" id="KKO46503.1"/>
    </source>
</evidence>
<accession>A0A0M2VBJ3</accession>
<dbReference type="CDD" id="cd13970">
    <property type="entry name" value="ABC1_ADCK3"/>
    <property type="match status" value="1"/>
</dbReference>
<evidence type="ECO:0000256" key="1">
    <source>
        <dbReference type="ARBA" id="ARBA00009670"/>
    </source>
</evidence>
<dbReference type="OrthoDB" id="9795390at2"/>
<dbReference type="InterPro" id="IPR004147">
    <property type="entry name" value="ABC1_dom"/>
</dbReference>
<keyword evidence="7" id="KW-1185">Reference proteome</keyword>
<comment type="similarity">
    <text evidence="1">Belongs to the protein kinase superfamily. ADCK protein kinase family.</text>
</comment>
<evidence type="ECO:0000256" key="3">
    <source>
        <dbReference type="ARBA" id="ARBA00022741"/>
    </source>
</evidence>
<dbReference type="RefSeq" id="WP_046556394.1">
    <property type="nucleotide sequence ID" value="NZ_LAHO01000003.1"/>
</dbReference>
<dbReference type="GO" id="GO:0016740">
    <property type="term" value="F:transferase activity"/>
    <property type="evidence" value="ECO:0007669"/>
    <property type="project" value="UniProtKB-KW"/>
</dbReference>
<keyword evidence="4" id="KW-0067">ATP-binding</keyword>
<dbReference type="EMBL" id="LAHO01000003">
    <property type="protein sequence ID" value="KKO46503.1"/>
    <property type="molecule type" value="Genomic_DNA"/>
</dbReference>
<comment type="caution">
    <text evidence="6">The sequence shown here is derived from an EMBL/GenBank/DDBJ whole genome shotgun (WGS) entry which is preliminary data.</text>
</comment>
<sequence>MTDNRSKVPVNRLSRFGSLASLAGRVAGGMLAEGARQLAKGNKPSSKVMLLTPANIKRVADQLAHMRGAAMKMGQLLSMDAGDLLPPELSDLLTRLRANANPMPSSQLSQVLRQQLGEQWQQHFADFTFKPMAAASIGQVHQAYHDNGTKLAVKIQYPGIQGSIDSDVDNVASLLKISGLIPAEVDYQQLLQEAKAQLQTEADYLQEARYLQRYRQHLAADHAYTLPQVYPELSSSSILVMSFVEGHPIESLQSAGQEERDRVVSLLFKLLFRELFEFKLVQTDPNFANYLYNLQSKQLVLLDFGACRDYPRLISNGYKDLFSAACCQDRSAMAKALTDIGFFSQSILPEQKEAVLNVVELACEPLRQLTAYDFGQSDLAQRLRLAGTALSMQQNYWHSPPADALFLHRKIAGLYLLAARLNARVNIRQLITPHLTQRALQQECHV</sequence>
<dbReference type="GO" id="GO:0005524">
    <property type="term" value="F:ATP binding"/>
    <property type="evidence" value="ECO:0007669"/>
    <property type="project" value="UniProtKB-KW"/>
</dbReference>
<dbReference type="Proteomes" id="UP000034228">
    <property type="component" value="Unassembled WGS sequence"/>
</dbReference>
<evidence type="ECO:0000313" key="7">
    <source>
        <dbReference type="Proteomes" id="UP000034228"/>
    </source>
</evidence>
<dbReference type="InterPro" id="IPR034646">
    <property type="entry name" value="ADCK3_dom"/>
</dbReference>